<proteinExistence type="predicted"/>
<gene>
    <name evidence="3" type="ORF">ABID43_001869</name>
</gene>
<organism evidence="3 4">
    <name type="scientific">Methylobacterium goesingense</name>
    <dbReference type="NCBI Taxonomy" id="243690"/>
    <lineage>
        <taxon>Bacteria</taxon>
        <taxon>Pseudomonadati</taxon>
        <taxon>Pseudomonadota</taxon>
        <taxon>Alphaproteobacteria</taxon>
        <taxon>Hyphomicrobiales</taxon>
        <taxon>Methylobacteriaceae</taxon>
        <taxon>Methylobacterium</taxon>
    </lineage>
</organism>
<feature type="region of interest" description="Disordered" evidence="1">
    <location>
        <begin position="355"/>
        <end position="374"/>
    </location>
</feature>
<protein>
    <recommendedName>
        <fullName evidence="2">Tip attachment protein J HDII-ins2 domain-containing protein</fullName>
    </recommendedName>
</protein>
<comment type="caution">
    <text evidence="3">The sequence shown here is derived from an EMBL/GenBank/DDBJ whole genome shotgun (WGS) entry which is preliminary data.</text>
</comment>
<dbReference type="RefSeq" id="WP_238278497.1">
    <property type="nucleotide sequence ID" value="NZ_BPQL01000037.1"/>
</dbReference>
<dbReference type="InterPro" id="IPR055385">
    <property type="entry name" value="GpJ_HDII-ins2"/>
</dbReference>
<keyword evidence="4" id="KW-1185">Reference proteome</keyword>
<name>A0ABV2L3D3_9HYPH</name>
<sequence length="977" mass="103828">MVSDIAVLALPHLDPTFGRIEARALPGSTIAEIIARVLPQAAGAVRERLRVFVGEHVILPGLWHAVRPKAGTQIVIRVVPGDDILRNVLTIAVTVGALALGQFYAPALAGSLLGIGGSVTGGLTSALSAAITGSALIAGTLLINALIPVRNKGQDAPTYAIQGLRNQATPDGVVPSILGFHRYAPVYAALPFTEAIGDDRYVTAAFCFGYGPLAIRNVRIGETPIERFKDVQMELREGRPGDERLALYPRQVVEVSLSIEIKNSGPTGGPQSRFTAPDAASASIDITFPGGLGGFKKDGGTVNVTVDHQIRYRRAGTDDWTTTTVSVTNKNSGKPLTRTFPLSFPTRGRYEIEVTRTTGDQPDDQSKASTQRISRSSWSAMRSFRPEYIINFDQPLALAAVRIRASGQLNGTLDELNADLFCICPDWDAVSQAWITRETQNPASLFRHVLTGPAMRYPFGLDEVADLADWHAFCVAKGLTYNRVHDYEASVLDVISDIAAAGRASPHDTGERWGVVIDRIIDTVTAHISPRNSWGFQGERAFSKFPDAFRVSFLDETNGYAKADRIVPFPGFSGDPKVVEKLDLPGHTNPDMVWRETRRRQYELIHRPDTYTANQDFEALVVTRGDRAQLSHDVLDRTMVAARVTGVRDGLVYLDEAVTFVSGQAYACRFRRADGASLLRTVTGYGETHAFSLTGTGDLPEVENLAFFGPASLESFACTVKGVEAMENFTARLTLVDHAPQIEQMVDAEAPPPWSGRAGAEAQANTDAPVAPIVTGVASGREAAAAATDAVPYPVVVSLQPNPSGTVTVVSYAVRHRLLGATAWTTTTADAGSGAVLLPGYAKGNQIEFQARGISALGTLGELTALMTHVVAATDPIGPVAPEGLTITAQAGGARASWTSSASADNAASQVYVATGTSAAFSTAAPYGDPIASGPNVGLSLDLDLDPGPYSVFVVALDDDAPPNASIPRGPVNVTVV</sequence>
<dbReference type="EMBL" id="JBEPMM010000004">
    <property type="protein sequence ID" value="MET3692333.1"/>
    <property type="molecule type" value="Genomic_DNA"/>
</dbReference>
<reference evidence="3 4" key="1">
    <citation type="submission" date="2024-06" db="EMBL/GenBank/DDBJ databases">
        <title>Genomic Encyclopedia of Type Strains, Phase IV (KMG-IV): sequencing the most valuable type-strain genomes for metagenomic binning, comparative biology and taxonomic classification.</title>
        <authorList>
            <person name="Goeker M."/>
        </authorList>
    </citation>
    <scope>NUCLEOTIDE SEQUENCE [LARGE SCALE GENOMIC DNA]</scope>
    <source>
        <strain evidence="3 4">DSM 21331</strain>
    </source>
</reference>
<evidence type="ECO:0000313" key="4">
    <source>
        <dbReference type="Proteomes" id="UP001549145"/>
    </source>
</evidence>
<dbReference type="Proteomes" id="UP001549145">
    <property type="component" value="Unassembled WGS sequence"/>
</dbReference>
<feature type="domain" description="Tip attachment protein J HDII-ins2" evidence="2">
    <location>
        <begin position="252"/>
        <end position="370"/>
    </location>
</feature>
<evidence type="ECO:0000259" key="2">
    <source>
        <dbReference type="Pfam" id="PF24801"/>
    </source>
</evidence>
<evidence type="ECO:0000256" key="1">
    <source>
        <dbReference type="SAM" id="MobiDB-lite"/>
    </source>
</evidence>
<dbReference type="Pfam" id="PF24801">
    <property type="entry name" value="FNIII-A_GpJ"/>
    <property type="match status" value="1"/>
</dbReference>
<evidence type="ECO:0000313" key="3">
    <source>
        <dbReference type="EMBL" id="MET3692333.1"/>
    </source>
</evidence>
<accession>A0ABV2L3D3</accession>